<dbReference type="InterPro" id="IPR001766">
    <property type="entry name" value="Fork_head_dom"/>
</dbReference>
<dbReference type="SUPFAM" id="SSF46785">
    <property type="entry name" value="Winged helix' DNA-binding domain"/>
    <property type="match status" value="1"/>
</dbReference>
<dbReference type="GO" id="GO:0000978">
    <property type="term" value="F:RNA polymerase II cis-regulatory region sequence-specific DNA binding"/>
    <property type="evidence" value="ECO:0007669"/>
    <property type="project" value="TreeGrafter"/>
</dbReference>
<dbReference type="InterPro" id="IPR036390">
    <property type="entry name" value="WH_DNA-bd_sf"/>
</dbReference>
<reference evidence="9" key="1">
    <citation type="submission" date="2023-06" db="EMBL/GenBank/DDBJ databases">
        <title>Black Yeasts Isolated from many extreme environments.</title>
        <authorList>
            <person name="Coleine C."/>
            <person name="Stajich J.E."/>
            <person name="Selbmann L."/>
        </authorList>
    </citation>
    <scope>NUCLEOTIDE SEQUENCE</scope>
    <source>
        <strain evidence="9">CCFEE 5200</strain>
    </source>
</reference>
<evidence type="ECO:0000256" key="2">
    <source>
        <dbReference type="ARBA" id="ARBA00023015"/>
    </source>
</evidence>
<dbReference type="PANTHER" id="PTHR46078:SF2">
    <property type="entry name" value="FORK-HEAD DOMAIN-CONTAINING PROTEIN"/>
    <property type="match status" value="1"/>
</dbReference>
<dbReference type="Gene3D" id="1.10.10.10">
    <property type="entry name" value="Winged helix-like DNA-binding domain superfamily/Winged helix DNA-binding domain"/>
    <property type="match status" value="1"/>
</dbReference>
<evidence type="ECO:0000313" key="10">
    <source>
        <dbReference type="Proteomes" id="UP001175353"/>
    </source>
</evidence>
<sequence>MRHPDGFSVRLRHSEGYYEEKSEFTKPGGSVYSWESKARITRTLEATEDEYFTLTLALSKKFRWHTASAVCVVVRIGIQGQPNRVITFVAFADKLSTRDGGLEEEEIIAERCGLLPPPRINDPVISRFPRISETAVSGSVLVFVTRGHEFNAASQDHSRFDPTSPQYSRVVNGVAVPMTFQPLNSTNGISARFEFQVRSKGHGSAKVHAGTAAETAGGRNISVNNPTPSEDQVDGTQEQEQPQRRLLAAGNLRPRAHEATKESEFGVGNAPVCPLIGNTGGHTVNHPVEDVRSADYVPGFTEANYTVHPQIKRTPEVQDDGAKPQHSYAALIGYAILRSPNRLLTCAQIYRWISENFTFYKMSEPRWQSSVRTHLSTHKSFVRQERPKSDPGKGDYWTIVRGEDRDFLEIPLQRITYPEHATGIAGQSLETYETRPTVMRPEPRVTLPPFAAINPRQQSQQAQSLAPTVHEDGDKTELTAPLNPQPPVRLQPTVIDLTRDEKPVVIKQEPRGLNTQERQAPTVEEEDDEDELQDRMEEVGLKRQEVELRRKMRELKKKKQRRVVATQEE</sequence>
<dbReference type="GO" id="GO:0001228">
    <property type="term" value="F:DNA-binding transcription activator activity, RNA polymerase II-specific"/>
    <property type="evidence" value="ECO:0007669"/>
    <property type="project" value="UniProtKB-ARBA"/>
</dbReference>
<dbReference type="PRINTS" id="PR00053">
    <property type="entry name" value="FORKHEAD"/>
</dbReference>
<evidence type="ECO:0000256" key="5">
    <source>
        <dbReference type="ARBA" id="ARBA00023242"/>
    </source>
</evidence>
<keyword evidence="2" id="KW-0805">Transcription regulation</keyword>
<protein>
    <submittedName>
        <fullName evidence="9">Forkhead transcription factor</fullName>
    </submittedName>
</protein>
<feature type="region of interest" description="Disordered" evidence="7">
    <location>
        <begin position="455"/>
        <end position="489"/>
    </location>
</feature>
<keyword evidence="3 6" id="KW-0238">DNA-binding</keyword>
<dbReference type="GO" id="GO:0005634">
    <property type="term" value="C:nucleus"/>
    <property type="evidence" value="ECO:0007669"/>
    <property type="project" value="UniProtKB-SubCell"/>
</dbReference>
<proteinExistence type="predicted"/>
<dbReference type="InterPro" id="IPR045912">
    <property type="entry name" value="FOXJ2/3-like"/>
</dbReference>
<dbReference type="PROSITE" id="PS00657">
    <property type="entry name" value="FORK_HEAD_1"/>
    <property type="match status" value="1"/>
</dbReference>
<dbReference type="PANTHER" id="PTHR46078">
    <property type="entry name" value="FORKHEAD BOX PROTEIN J2 FAMILY MEMBER"/>
    <property type="match status" value="1"/>
</dbReference>
<comment type="caution">
    <text evidence="9">The sequence shown here is derived from an EMBL/GenBank/DDBJ whole genome shotgun (WGS) entry which is preliminary data.</text>
</comment>
<evidence type="ECO:0000256" key="6">
    <source>
        <dbReference type="PROSITE-ProRule" id="PRU00089"/>
    </source>
</evidence>
<dbReference type="PROSITE" id="PS50039">
    <property type="entry name" value="FORK_HEAD_3"/>
    <property type="match status" value="1"/>
</dbReference>
<name>A0AAN6K9E5_9PEZI</name>
<feature type="compositionally biased region" description="Acidic residues" evidence="7">
    <location>
        <begin position="523"/>
        <end position="532"/>
    </location>
</feature>
<feature type="compositionally biased region" description="Polar residues" evidence="7">
    <location>
        <begin position="221"/>
        <end position="240"/>
    </location>
</feature>
<evidence type="ECO:0000256" key="4">
    <source>
        <dbReference type="ARBA" id="ARBA00023163"/>
    </source>
</evidence>
<evidence type="ECO:0000256" key="3">
    <source>
        <dbReference type="ARBA" id="ARBA00023125"/>
    </source>
</evidence>
<dbReference type="CDD" id="cd00059">
    <property type="entry name" value="FH_FOX"/>
    <property type="match status" value="1"/>
</dbReference>
<dbReference type="EMBL" id="JAUJLE010000182">
    <property type="protein sequence ID" value="KAK0970891.1"/>
    <property type="molecule type" value="Genomic_DNA"/>
</dbReference>
<accession>A0AAN6K9E5</accession>
<gene>
    <name evidence="9" type="primary">HCM1_4</name>
    <name evidence="9" type="ORF">LTR91_015746</name>
</gene>
<feature type="region of interest" description="Disordered" evidence="7">
    <location>
        <begin position="204"/>
        <end position="242"/>
    </location>
</feature>
<feature type="compositionally biased region" description="Polar residues" evidence="7">
    <location>
        <begin position="455"/>
        <end position="466"/>
    </location>
</feature>
<dbReference type="InterPro" id="IPR018122">
    <property type="entry name" value="TF_fork_head_CS_1"/>
</dbReference>
<keyword evidence="4" id="KW-0804">Transcription</keyword>
<keyword evidence="5 6" id="KW-0539">Nucleus</keyword>
<feature type="DNA-binding region" description="Fork-head" evidence="6">
    <location>
        <begin position="323"/>
        <end position="399"/>
    </location>
</feature>
<evidence type="ECO:0000313" key="9">
    <source>
        <dbReference type="EMBL" id="KAK0970891.1"/>
    </source>
</evidence>
<dbReference type="Pfam" id="PF00250">
    <property type="entry name" value="Forkhead"/>
    <property type="match status" value="1"/>
</dbReference>
<dbReference type="InterPro" id="IPR036388">
    <property type="entry name" value="WH-like_DNA-bd_sf"/>
</dbReference>
<evidence type="ECO:0000256" key="1">
    <source>
        <dbReference type="ARBA" id="ARBA00004123"/>
    </source>
</evidence>
<evidence type="ECO:0000259" key="8">
    <source>
        <dbReference type="PROSITE" id="PS50039"/>
    </source>
</evidence>
<organism evidence="9 10">
    <name type="scientific">Friedmanniomyces endolithicus</name>
    <dbReference type="NCBI Taxonomy" id="329885"/>
    <lineage>
        <taxon>Eukaryota</taxon>
        <taxon>Fungi</taxon>
        <taxon>Dikarya</taxon>
        <taxon>Ascomycota</taxon>
        <taxon>Pezizomycotina</taxon>
        <taxon>Dothideomycetes</taxon>
        <taxon>Dothideomycetidae</taxon>
        <taxon>Mycosphaerellales</taxon>
        <taxon>Teratosphaeriaceae</taxon>
        <taxon>Friedmanniomyces</taxon>
    </lineage>
</organism>
<dbReference type="SMART" id="SM00339">
    <property type="entry name" value="FH"/>
    <property type="match status" value="1"/>
</dbReference>
<dbReference type="Proteomes" id="UP001175353">
    <property type="component" value="Unassembled WGS sequence"/>
</dbReference>
<dbReference type="FunFam" id="1.10.10.10:FF:000260">
    <property type="entry name" value="Forkhead transcription factor (Sep1)"/>
    <property type="match status" value="1"/>
</dbReference>
<dbReference type="AlphaFoldDB" id="A0AAN6K9E5"/>
<keyword evidence="10" id="KW-1185">Reference proteome</keyword>
<feature type="domain" description="Fork-head" evidence="8">
    <location>
        <begin position="323"/>
        <end position="399"/>
    </location>
</feature>
<comment type="subcellular location">
    <subcellularLocation>
        <location evidence="1 6">Nucleus</location>
    </subcellularLocation>
</comment>
<feature type="region of interest" description="Disordered" evidence="7">
    <location>
        <begin position="506"/>
        <end position="538"/>
    </location>
</feature>
<evidence type="ECO:0000256" key="7">
    <source>
        <dbReference type="SAM" id="MobiDB-lite"/>
    </source>
</evidence>